<protein>
    <submittedName>
        <fullName evidence="1">Uncharacterized protein</fullName>
    </submittedName>
</protein>
<sequence>MSRFQFDPAQFIQAEQVLSRLVTVDGSQADQPLAMVLEQLRRGWGALASSCGDGTGHVLLFEIAIELEGCNPCSSSGWSALGLFDLMHQM</sequence>
<comment type="caution">
    <text evidence="1">The sequence shown here is derived from an EMBL/GenBank/DDBJ whole genome shotgun (WGS) entry which is preliminary data.</text>
</comment>
<dbReference type="AlphaFoldDB" id="A0A699ZXZ6"/>
<name>A0A699ZXZ6_HAELA</name>
<organism evidence="1 2">
    <name type="scientific">Haematococcus lacustris</name>
    <name type="common">Green alga</name>
    <name type="synonym">Haematococcus pluvialis</name>
    <dbReference type="NCBI Taxonomy" id="44745"/>
    <lineage>
        <taxon>Eukaryota</taxon>
        <taxon>Viridiplantae</taxon>
        <taxon>Chlorophyta</taxon>
        <taxon>core chlorophytes</taxon>
        <taxon>Chlorophyceae</taxon>
        <taxon>CS clade</taxon>
        <taxon>Chlamydomonadales</taxon>
        <taxon>Haematococcaceae</taxon>
        <taxon>Haematococcus</taxon>
    </lineage>
</organism>
<proteinExistence type="predicted"/>
<accession>A0A699ZXZ6</accession>
<evidence type="ECO:0000313" key="1">
    <source>
        <dbReference type="EMBL" id="GFH26050.1"/>
    </source>
</evidence>
<reference evidence="1 2" key="1">
    <citation type="submission" date="2020-02" db="EMBL/GenBank/DDBJ databases">
        <title>Draft genome sequence of Haematococcus lacustris strain NIES-144.</title>
        <authorList>
            <person name="Morimoto D."/>
            <person name="Nakagawa S."/>
            <person name="Yoshida T."/>
            <person name="Sawayama S."/>
        </authorList>
    </citation>
    <scope>NUCLEOTIDE SEQUENCE [LARGE SCALE GENOMIC DNA]</scope>
    <source>
        <strain evidence="1 2">NIES-144</strain>
    </source>
</reference>
<dbReference type="Proteomes" id="UP000485058">
    <property type="component" value="Unassembled WGS sequence"/>
</dbReference>
<keyword evidence="2" id="KW-1185">Reference proteome</keyword>
<evidence type="ECO:0000313" key="2">
    <source>
        <dbReference type="Proteomes" id="UP000485058"/>
    </source>
</evidence>
<dbReference type="EMBL" id="BLLF01003002">
    <property type="protein sequence ID" value="GFH26050.1"/>
    <property type="molecule type" value="Genomic_DNA"/>
</dbReference>
<gene>
    <name evidence="1" type="ORF">HaLaN_24128</name>
</gene>